<dbReference type="EMBL" id="JAWDGP010000750">
    <property type="protein sequence ID" value="KAK3797682.1"/>
    <property type="molecule type" value="Genomic_DNA"/>
</dbReference>
<gene>
    <name evidence="2" type="ORF">RRG08_054700</name>
</gene>
<sequence>MTPAYHASLSDADVADMLMQLLLPSDEWYYTNHSTKYAKYVKYHAARILVYMGMFHKLGGRVDIFDRRPFAENTANSLLQVHSPEDSFIELMAMGKIVMLNSRGHLEAASMEGLIAEIIQEAATEERECQTPLIRFSGSQTSLTDLLEPPEAAAAASTGHHLHRPSMVSPLISPSSSMEFVKSVNKQSVREYFLTGLPMVVHPVIVLRLLSHRLFGNMIRRKTLYSDAKLKPPKVDKVDSCPPRKQDSAEHKDHDMHYGAAFITSESSTSYSSRAIQREHRGGAQQQQYQQQNLHAAIESSSPPSKRVVTVPELNTAAKLEAEQRQVPGKKKPCLRVMISDSGIDEEEGHIHDLDDRDFEKAPVTRTSSGGVVGSSNFYTQNKNGTTTRLALRAIGESLVTPLDLDIKSKNKEGAASSSHVSPPADTQEILAFDIPTKQKKLFRWPSKKRLYKSQANVQIVHQDSFVSGGGQVTSGTPSEASTPEVDIVAFQRELINLPTFVMETPQIEGSPVFIRSSSVPENLASRHRSNIINSSTGQLHVHTDIADVKHSPTRPSFIFPSPTHGRTNSSGIKAGSMVTITTTDVGGGNERVLHSPLASSHVRSSVSSSVLPGGSQRTRSICGQNSDPLSNISRPSKSSAFTFSGNAMTALDNGATSGETASAAAAAAAAASETTITVRFEAPSSPNPSTSSQSPQTHFDFPNIPPSSSFSNHLSVRPEYSAAVSLAPLSQPQQHVSSSTPALHSLEGRTSLVGNSLHATPMATPSNEIPLQHRGVLRVIEAWTKICQTDLEGNSLMALETREFLKRLSAMGHEYKIWCQRFGTNLRLEECIAAEKATESKEDSGSINIQYKKQPPTLFCTCAAPKLPSCDAVAVITGTRAHHEEPTSLDQLAAELERALWQKYGSLVSDDSGDKQTGGRVKSPLAYHSDCV</sequence>
<feature type="compositionally biased region" description="Low complexity" evidence="1">
    <location>
        <begin position="598"/>
        <end position="616"/>
    </location>
</feature>
<evidence type="ECO:0000256" key="1">
    <source>
        <dbReference type="SAM" id="MobiDB-lite"/>
    </source>
</evidence>
<keyword evidence="3" id="KW-1185">Reference proteome</keyword>
<comment type="caution">
    <text evidence="2">The sequence shown here is derived from an EMBL/GenBank/DDBJ whole genome shotgun (WGS) entry which is preliminary data.</text>
</comment>
<feature type="region of interest" description="Disordered" evidence="1">
    <location>
        <begin position="598"/>
        <end position="637"/>
    </location>
</feature>
<feature type="region of interest" description="Disordered" evidence="1">
    <location>
        <begin position="682"/>
        <end position="714"/>
    </location>
</feature>
<reference evidence="2" key="1">
    <citation type="journal article" date="2023" name="G3 (Bethesda)">
        <title>A reference genome for the long-term kleptoplast-retaining sea slug Elysia crispata morphotype clarki.</title>
        <authorList>
            <person name="Eastman K.E."/>
            <person name="Pendleton A.L."/>
            <person name="Shaikh M.A."/>
            <person name="Suttiyut T."/>
            <person name="Ogas R."/>
            <person name="Tomko P."/>
            <person name="Gavelis G."/>
            <person name="Widhalm J.R."/>
            <person name="Wisecaver J.H."/>
        </authorList>
    </citation>
    <scope>NUCLEOTIDE SEQUENCE</scope>
    <source>
        <strain evidence="2">ECLA1</strain>
    </source>
</reference>
<evidence type="ECO:0000313" key="2">
    <source>
        <dbReference type="EMBL" id="KAK3797682.1"/>
    </source>
</evidence>
<feature type="region of interest" description="Disordered" evidence="1">
    <location>
        <begin position="232"/>
        <end position="257"/>
    </location>
</feature>
<name>A0AAE1B343_9GAST</name>
<feature type="region of interest" description="Disordered" evidence="1">
    <location>
        <begin position="910"/>
        <end position="933"/>
    </location>
</feature>
<feature type="compositionally biased region" description="Low complexity" evidence="1">
    <location>
        <begin position="684"/>
        <end position="698"/>
    </location>
</feature>
<dbReference type="Proteomes" id="UP001283361">
    <property type="component" value="Unassembled WGS sequence"/>
</dbReference>
<evidence type="ECO:0000313" key="3">
    <source>
        <dbReference type="Proteomes" id="UP001283361"/>
    </source>
</evidence>
<organism evidence="2 3">
    <name type="scientific">Elysia crispata</name>
    <name type="common">lettuce slug</name>
    <dbReference type="NCBI Taxonomy" id="231223"/>
    <lineage>
        <taxon>Eukaryota</taxon>
        <taxon>Metazoa</taxon>
        <taxon>Spiralia</taxon>
        <taxon>Lophotrochozoa</taxon>
        <taxon>Mollusca</taxon>
        <taxon>Gastropoda</taxon>
        <taxon>Heterobranchia</taxon>
        <taxon>Euthyneura</taxon>
        <taxon>Panpulmonata</taxon>
        <taxon>Sacoglossa</taxon>
        <taxon>Placobranchoidea</taxon>
        <taxon>Plakobranchidae</taxon>
        <taxon>Elysia</taxon>
    </lineage>
</organism>
<accession>A0AAE1B343</accession>
<feature type="region of interest" description="Disordered" evidence="1">
    <location>
        <begin position="553"/>
        <end position="573"/>
    </location>
</feature>
<feature type="compositionally biased region" description="Polar residues" evidence="1">
    <location>
        <begin position="617"/>
        <end position="637"/>
    </location>
</feature>
<feature type="region of interest" description="Disordered" evidence="1">
    <location>
        <begin position="269"/>
        <end position="307"/>
    </location>
</feature>
<protein>
    <submittedName>
        <fullName evidence="2">Uncharacterized protein</fullName>
    </submittedName>
</protein>
<proteinExistence type="predicted"/>
<dbReference type="AlphaFoldDB" id="A0AAE1B343"/>